<dbReference type="AlphaFoldDB" id="A0A7W7IYC7"/>
<accession>A0A7W7IYC7</accession>
<dbReference type="InterPro" id="IPR018062">
    <property type="entry name" value="HTH_AraC-typ_CS"/>
</dbReference>
<reference evidence="5 6" key="1">
    <citation type="submission" date="2020-08" db="EMBL/GenBank/DDBJ databases">
        <title>Functional genomics of gut bacteria from endangered species of beetles.</title>
        <authorList>
            <person name="Carlos-Shanley C."/>
        </authorList>
    </citation>
    <scope>NUCLEOTIDE SEQUENCE [LARGE SCALE GENOMIC DNA]</scope>
    <source>
        <strain evidence="5 6">S00142</strain>
    </source>
</reference>
<organism evidence="5 6">
    <name type="scientific">Flavobacterium nitrogenifigens</name>
    <dbReference type="NCBI Taxonomy" id="1617283"/>
    <lineage>
        <taxon>Bacteria</taxon>
        <taxon>Pseudomonadati</taxon>
        <taxon>Bacteroidota</taxon>
        <taxon>Flavobacteriia</taxon>
        <taxon>Flavobacteriales</taxon>
        <taxon>Flavobacteriaceae</taxon>
        <taxon>Flavobacterium</taxon>
    </lineage>
</organism>
<dbReference type="Gene3D" id="1.10.10.60">
    <property type="entry name" value="Homeodomain-like"/>
    <property type="match status" value="2"/>
</dbReference>
<dbReference type="PRINTS" id="PR00032">
    <property type="entry name" value="HTHARAC"/>
</dbReference>
<evidence type="ECO:0000259" key="4">
    <source>
        <dbReference type="PROSITE" id="PS01124"/>
    </source>
</evidence>
<dbReference type="GO" id="GO:0043565">
    <property type="term" value="F:sequence-specific DNA binding"/>
    <property type="evidence" value="ECO:0007669"/>
    <property type="project" value="InterPro"/>
</dbReference>
<dbReference type="Proteomes" id="UP000561681">
    <property type="component" value="Unassembled WGS sequence"/>
</dbReference>
<evidence type="ECO:0000256" key="3">
    <source>
        <dbReference type="ARBA" id="ARBA00023163"/>
    </source>
</evidence>
<protein>
    <submittedName>
        <fullName evidence="5">AraC-like DNA-binding protein</fullName>
    </submittedName>
</protein>
<dbReference type="PANTHER" id="PTHR43280:SF28">
    <property type="entry name" value="HTH-TYPE TRANSCRIPTIONAL ACTIVATOR RHAS"/>
    <property type="match status" value="1"/>
</dbReference>
<keyword evidence="2 5" id="KW-0238">DNA-binding</keyword>
<comment type="caution">
    <text evidence="5">The sequence shown here is derived from an EMBL/GenBank/DDBJ whole genome shotgun (WGS) entry which is preliminary data.</text>
</comment>
<dbReference type="EMBL" id="JACHLD010000003">
    <property type="protein sequence ID" value="MBB4802377.1"/>
    <property type="molecule type" value="Genomic_DNA"/>
</dbReference>
<dbReference type="PROSITE" id="PS00041">
    <property type="entry name" value="HTH_ARAC_FAMILY_1"/>
    <property type="match status" value="1"/>
</dbReference>
<keyword evidence="6" id="KW-1185">Reference proteome</keyword>
<dbReference type="InterPro" id="IPR009057">
    <property type="entry name" value="Homeodomain-like_sf"/>
</dbReference>
<dbReference type="SMART" id="SM00342">
    <property type="entry name" value="HTH_ARAC"/>
    <property type="match status" value="1"/>
</dbReference>
<evidence type="ECO:0000313" key="6">
    <source>
        <dbReference type="Proteomes" id="UP000561681"/>
    </source>
</evidence>
<dbReference type="InterPro" id="IPR020449">
    <property type="entry name" value="Tscrpt_reg_AraC-type_HTH"/>
</dbReference>
<dbReference type="InterPro" id="IPR018060">
    <property type="entry name" value="HTH_AraC"/>
</dbReference>
<sequence length="86" mass="10144">MLGEELGISRVKCYRIFKETLNQSPSDILMSLRLQKAEVLLKTKRLNISEISFECGYNDPKYFGRSFKKYFGKTPKEFKEFKEYSA</sequence>
<dbReference type="Pfam" id="PF12833">
    <property type="entry name" value="HTH_18"/>
    <property type="match status" value="1"/>
</dbReference>
<keyword evidence="1" id="KW-0805">Transcription regulation</keyword>
<proteinExistence type="predicted"/>
<keyword evidence="3" id="KW-0804">Transcription</keyword>
<dbReference type="PANTHER" id="PTHR43280">
    <property type="entry name" value="ARAC-FAMILY TRANSCRIPTIONAL REGULATOR"/>
    <property type="match status" value="1"/>
</dbReference>
<gene>
    <name evidence="5" type="ORF">HNP37_002450</name>
</gene>
<evidence type="ECO:0000256" key="1">
    <source>
        <dbReference type="ARBA" id="ARBA00023015"/>
    </source>
</evidence>
<feature type="domain" description="HTH araC/xylS-type" evidence="4">
    <location>
        <begin position="1"/>
        <end position="81"/>
    </location>
</feature>
<name>A0A7W7IYC7_9FLAO</name>
<dbReference type="RefSeq" id="WP_184162057.1">
    <property type="nucleotide sequence ID" value="NZ_JACHLD010000003.1"/>
</dbReference>
<evidence type="ECO:0000256" key="2">
    <source>
        <dbReference type="ARBA" id="ARBA00023125"/>
    </source>
</evidence>
<dbReference type="PROSITE" id="PS01124">
    <property type="entry name" value="HTH_ARAC_FAMILY_2"/>
    <property type="match status" value="1"/>
</dbReference>
<dbReference type="SUPFAM" id="SSF46689">
    <property type="entry name" value="Homeodomain-like"/>
    <property type="match status" value="1"/>
</dbReference>
<dbReference type="GO" id="GO:0003700">
    <property type="term" value="F:DNA-binding transcription factor activity"/>
    <property type="evidence" value="ECO:0007669"/>
    <property type="project" value="InterPro"/>
</dbReference>
<evidence type="ECO:0000313" key="5">
    <source>
        <dbReference type="EMBL" id="MBB4802377.1"/>
    </source>
</evidence>